<dbReference type="Gramene" id="Psat01G0480200-T1">
    <property type="protein sequence ID" value="KAI5447088.1"/>
    <property type="gene ID" value="KIW84_014802"/>
</dbReference>
<dbReference type="EMBL" id="JAMSHJ010000001">
    <property type="protein sequence ID" value="KAI5447088.1"/>
    <property type="molecule type" value="Genomic_DNA"/>
</dbReference>
<evidence type="ECO:0000313" key="2">
    <source>
        <dbReference type="Proteomes" id="UP001058974"/>
    </source>
</evidence>
<organism evidence="1 2">
    <name type="scientific">Pisum sativum</name>
    <name type="common">Garden pea</name>
    <name type="synonym">Lathyrus oleraceus</name>
    <dbReference type="NCBI Taxonomy" id="3888"/>
    <lineage>
        <taxon>Eukaryota</taxon>
        <taxon>Viridiplantae</taxon>
        <taxon>Streptophyta</taxon>
        <taxon>Embryophyta</taxon>
        <taxon>Tracheophyta</taxon>
        <taxon>Spermatophyta</taxon>
        <taxon>Magnoliopsida</taxon>
        <taxon>eudicotyledons</taxon>
        <taxon>Gunneridae</taxon>
        <taxon>Pentapetalae</taxon>
        <taxon>rosids</taxon>
        <taxon>fabids</taxon>
        <taxon>Fabales</taxon>
        <taxon>Fabaceae</taxon>
        <taxon>Papilionoideae</taxon>
        <taxon>50 kb inversion clade</taxon>
        <taxon>NPAAA clade</taxon>
        <taxon>Hologalegina</taxon>
        <taxon>IRL clade</taxon>
        <taxon>Fabeae</taxon>
        <taxon>Lathyrus</taxon>
    </lineage>
</organism>
<dbReference type="AlphaFoldDB" id="A0A9D5BNL8"/>
<keyword evidence="2" id="KW-1185">Reference proteome</keyword>
<gene>
    <name evidence="1" type="ORF">KIW84_014802</name>
</gene>
<comment type="caution">
    <text evidence="1">The sequence shown here is derived from an EMBL/GenBank/DDBJ whole genome shotgun (WGS) entry which is preliminary data.</text>
</comment>
<proteinExistence type="predicted"/>
<accession>A0A9D5BNL8</accession>
<reference evidence="1 2" key="1">
    <citation type="journal article" date="2022" name="Nat. Genet.">
        <title>Improved pea reference genome and pan-genome highlight genomic features and evolutionary characteristics.</title>
        <authorList>
            <person name="Yang T."/>
            <person name="Liu R."/>
            <person name="Luo Y."/>
            <person name="Hu S."/>
            <person name="Wang D."/>
            <person name="Wang C."/>
            <person name="Pandey M.K."/>
            <person name="Ge S."/>
            <person name="Xu Q."/>
            <person name="Li N."/>
            <person name="Li G."/>
            <person name="Huang Y."/>
            <person name="Saxena R.K."/>
            <person name="Ji Y."/>
            <person name="Li M."/>
            <person name="Yan X."/>
            <person name="He Y."/>
            <person name="Liu Y."/>
            <person name="Wang X."/>
            <person name="Xiang C."/>
            <person name="Varshney R.K."/>
            <person name="Ding H."/>
            <person name="Gao S."/>
            <person name="Zong X."/>
        </authorList>
    </citation>
    <scope>NUCLEOTIDE SEQUENCE [LARGE SCALE GENOMIC DNA]</scope>
    <source>
        <strain evidence="1 2">cv. Zhongwan 6</strain>
    </source>
</reference>
<dbReference type="Proteomes" id="UP001058974">
    <property type="component" value="Chromosome 1"/>
</dbReference>
<evidence type="ECO:0000313" key="1">
    <source>
        <dbReference type="EMBL" id="KAI5447088.1"/>
    </source>
</evidence>
<protein>
    <submittedName>
        <fullName evidence="1">Uncharacterized protein</fullName>
    </submittedName>
</protein>
<sequence>MISLTEVQCLKFVVDYKHNCLWRLRFGHLNFRSLNHLITHDMDWNSYGPINKPLISYGIDEETNEVKVDAITNIPVKVVIKISGIVKVEEVMDNTSQRPQRTRVRPARLQDYKVTGDDEVTPNGELVHFSLLAGV</sequence>
<name>A0A9D5BNL8_PEA</name>